<organism evidence="3 4">
    <name type="scientific">Gaoshiqia sediminis</name>
    <dbReference type="NCBI Taxonomy" id="2986998"/>
    <lineage>
        <taxon>Bacteria</taxon>
        <taxon>Pseudomonadati</taxon>
        <taxon>Bacteroidota</taxon>
        <taxon>Bacteroidia</taxon>
        <taxon>Marinilabiliales</taxon>
        <taxon>Prolixibacteraceae</taxon>
        <taxon>Gaoshiqia</taxon>
    </lineage>
</organism>
<evidence type="ECO:0000259" key="2">
    <source>
        <dbReference type="Pfam" id="PF14297"/>
    </source>
</evidence>
<name>A0AA41YE74_9BACT</name>
<evidence type="ECO:0000256" key="1">
    <source>
        <dbReference type="SAM" id="MobiDB-lite"/>
    </source>
</evidence>
<dbReference type="InterPro" id="IPR025400">
    <property type="entry name" value="Lin1244/Lin1753-like_N"/>
</dbReference>
<dbReference type="Pfam" id="PF14297">
    <property type="entry name" value="Lin1244_N"/>
    <property type="match status" value="1"/>
</dbReference>
<dbReference type="PANTHER" id="PTHR39196">
    <property type="entry name" value="PRIMOSOME, DNAD SUBUNIT"/>
    <property type="match status" value="1"/>
</dbReference>
<dbReference type="PANTHER" id="PTHR39196:SF1">
    <property type="entry name" value="PRIMOSOME, DNAD SUBUNIT"/>
    <property type="match status" value="1"/>
</dbReference>
<accession>A0AA41YE74</accession>
<feature type="domain" description="Lin1244/Lin1753-like N-terminal" evidence="2">
    <location>
        <begin position="11"/>
        <end position="103"/>
    </location>
</feature>
<dbReference type="RefSeq" id="WP_282592639.1">
    <property type="nucleotide sequence ID" value="NZ_JAPAAF010000028.1"/>
</dbReference>
<keyword evidence="4" id="KW-1185">Reference proteome</keyword>
<proteinExistence type="predicted"/>
<feature type="compositionally biased region" description="Basic and acidic residues" evidence="1">
    <location>
        <begin position="139"/>
        <end position="159"/>
    </location>
</feature>
<protein>
    <submittedName>
        <fullName evidence="3">DUF4373 domain-containing protein</fullName>
    </submittedName>
</protein>
<dbReference type="Proteomes" id="UP001163821">
    <property type="component" value="Unassembled WGS sequence"/>
</dbReference>
<feature type="region of interest" description="Disordered" evidence="1">
    <location>
        <begin position="131"/>
        <end position="159"/>
    </location>
</feature>
<sequence>MARPKKTGIEYFPFDIDMFEDEKVLPVSVEFGAKGESVVVRVLCAIYREGYFVQWSEGLKFKIANQAKVSEGLVSDVVAKLVKYHFFNEGIFNQHQVITSAGIQKRWKEATRKRVDPDEKEFWLLEKNEVSGGRNDVSGGRKAEETPTKRHETPQSKVKEKKLITPLPPTGDEQELPPVWKKDYQVYLSDLRSAFKKLIADQDWISQQEKFNPGVDIQKSIEKSCVNYWATEGGWKKKKASKIKSIDWKSTFANAISQSMNRVYKDRFGAEPKENVKLQKPEKW</sequence>
<evidence type="ECO:0000313" key="4">
    <source>
        <dbReference type="Proteomes" id="UP001163821"/>
    </source>
</evidence>
<gene>
    <name evidence="3" type="ORF">N2K84_14995</name>
</gene>
<comment type="caution">
    <text evidence="3">The sequence shown here is derived from an EMBL/GenBank/DDBJ whole genome shotgun (WGS) entry which is preliminary data.</text>
</comment>
<reference evidence="3" key="1">
    <citation type="submission" date="2022-10" db="EMBL/GenBank/DDBJ databases">
        <title>Gaoshiqiia sediminis gen. nov., sp. nov., isolated from coastal sediment.</title>
        <authorList>
            <person name="Yu W.X."/>
            <person name="Mu D.S."/>
            <person name="Du J.Z."/>
            <person name="Liang Y.Q."/>
        </authorList>
    </citation>
    <scope>NUCLEOTIDE SEQUENCE</scope>
    <source>
        <strain evidence="3">A06</strain>
    </source>
</reference>
<evidence type="ECO:0000313" key="3">
    <source>
        <dbReference type="EMBL" id="MCW0484047.1"/>
    </source>
</evidence>
<dbReference type="EMBL" id="JAPAAF010000028">
    <property type="protein sequence ID" value="MCW0484047.1"/>
    <property type="molecule type" value="Genomic_DNA"/>
</dbReference>
<dbReference type="AlphaFoldDB" id="A0AA41YE74"/>